<accession>A0ABN6FPD2</accession>
<evidence type="ECO:0000313" key="4">
    <source>
        <dbReference type="EMBL" id="BCT91451.1"/>
    </source>
</evidence>
<gene>
    <name evidence="4" type="ORF">LYSCAS_04750</name>
</gene>
<feature type="domain" description="Photosynthesis system II assembly factor Ycf48/Hcf136-like" evidence="3">
    <location>
        <begin position="16"/>
        <end position="105"/>
    </location>
</feature>
<dbReference type="Gene3D" id="2.130.10.10">
    <property type="entry name" value="YVTN repeat-like/Quinoprotein amine dehydrogenase"/>
    <property type="match status" value="1"/>
</dbReference>
<organism evidence="4 5">
    <name type="scientific">Noviluteimonas caseinilytica</name>
    <dbReference type="NCBI Taxonomy" id="2675101"/>
    <lineage>
        <taxon>Bacteria</taxon>
        <taxon>Pseudomonadati</taxon>
        <taxon>Pseudomonadota</taxon>
        <taxon>Gammaproteobacteria</taxon>
        <taxon>Lysobacterales</taxon>
        <taxon>Lysobacteraceae</taxon>
        <taxon>Noviluteimonas</taxon>
    </lineage>
</organism>
<name>A0ABN6FPD2_9GAMM</name>
<keyword evidence="1" id="KW-0602">Photosynthesis</keyword>
<dbReference type="InterPro" id="IPR015943">
    <property type="entry name" value="WD40/YVTN_repeat-like_dom_sf"/>
</dbReference>
<evidence type="ECO:0000256" key="1">
    <source>
        <dbReference type="ARBA" id="ARBA00022531"/>
    </source>
</evidence>
<dbReference type="Pfam" id="PF14870">
    <property type="entry name" value="PSII_BNR"/>
    <property type="match status" value="1"/>
</dbReference>
<sequence>MAAASASNPPVRVEAQDSGVTVRLRGISAVDANIAWASGREGTVLRTLDGGKHWTKVSVPDAKDLDFRDIEAFDAKTAVVLSIGPGAASRVYRTEDGGKHWTLALKNDDERAFFDCMAFDGKQGWMWGDPVDGAFQVRTTLDGGRTWTFDKKLGSGMWKDEAAFAASGTCIAHTRHGAVAVSGGGASRLHDLGSGIVAFVDMPHRVPGGGIFSVAPRGDGLLLVGGDFEHDAQGSAALATFDTLHGWSTDPLPDPRGYRSGAACFGEALCLAVGPTGVDALRGKQWTAVSDTGYDAVDIAGKVGWMSGDKGRIARITLSLLPPQASSSKSPQASPPSKP</sequence>
<dbReference type="PANTHER" id="PTHR47199">
    <property type="entry name" value="PHOTOSYSTEM II STABILITY/ASSEMBLY FACTOR HCF136, CHLOROPLASTIC"/>
    <property type="match status" value="1"/>
</dbReference>
<dbReference type="Proteomes" id="UP000681317">
    <property type="component" value="Chromosome"/>
</dbReference>
<evidence type="ECO:0000256" key="2">
    <source>
        <dbReference type="ARBA" id="ARBA00023276"/>
    </source>
</evidence>
<proteinExistence type="predicted"/>
<protein>
    <submittedName>
        <fullName evidence="4">Oxidoreductase</fullName>
    </submittedName>
</protein>
<keyword evidence="2" id="KW-0604">Photosystem II</keyword>
<keyword evidence="5" id="KW-1185">Reference proteome</keyword>
<reference evidence="4 5" key="1">
    <citation type="submission" date="2021-03" db="EMBL/GenBank/DDBJ databases">
        <title>Complete Genome Sequences of Two Lysobacter Strains Isolated from Sea Water (Lysobacter caseinilyticus) and Soil (Lysobacter helvus) in South Korea.</title>
        <authorList>
            <person name="Watanabe Y."/>
            <person name="Arakawa K."/>
        </authorList>
    </citation>
    <scope>NUCLEOTIDE SEQUENCE [LARGE SCALE GENOMIC DNA]</scope>
    <source>
        <strain evidence="4 5">KVB24</strain>
    </source>
</reference>
<dbReference type="SUPFAM" id="SSF110296">
    <property type="entry name" value="Oligoxyloglucan reducing end-specific cellobiohydrolase"/>
    <property type="match status" value="1"/>
</dbReference>
<dbReference type="EMBL" id="AP024545">
    <property type="protein sequence ID" value="BCT91451.1"/>
    <property type="molecule type" value="Genomic_DNA"/>
</dbReference>
<evidence type="ECO:0000259" key="3">
    <source>
        <dbReference type="Pfam" id="PF14870"/>
    </source>
</evidence>
<evidence type="ECO:0000313" key="5">
    <source>
        <dbReference type="Proteomes" id="UP000681317"/>
    </source>
</evidence>
<dbReference type="PANTHER" id="PTHR47199:SF2">
    <property type="entry name" value="PHOTOSYSTEM II STABILITY_ASSEMBLY FACTOR HCF136, CHLOROPLASTIC"/>
    <property type="match status" value="1"/>
</dbReference>
<dbReference type="InterPro" id="IPR028203">
    <property type="entry name" value="PSII_CF48-like_dom"/>
</dbReference>